<dbReference type="OrthoDB" id="267517at2759"/>
<feature type="compositionally biased region" description="Polar residues" evidence="15">
    <location>
        <begin position="332"/>
        <end position="344"/>
    </location>
</feature>
<comment type="subcellular location">
    <subcellularLocation>
        <location evidence="2">Cytoplasm</location>
    </subcellularLocation>
    <subcellularLocation>
        <location evidence="1">Nucleus</location>
    </subcellularLocation>
</comment>
<dbReference type="RefSeq" id="XP_004498460.1">
    <property type="nucleotide sequence ID" value="XM_004498403.3"/>
</dbReference>
<dbReference type="PaxDb" id="3827-XP_004498460.1"/>
<feature type="compositionally biased region" description="Basic and acidic residues" evidence="15">
    <location>
        <begin position="291"/>
        <end position="303"/>
    </location>
</feature>
<keyword evidence="18" id="KW-1185">Reference proteome</keyword>
<dbReference type="FunFam" id="2.170.150.20:FF:000005">
    <property type="entry name" value="Blast:Protein cereblon homolog"/>
    <property type="match status" value="1"/>
</dbReference>
<evidence type="ECO:0000256" key="8">
    <source>
        <dbReference type="ARBA" id="ARBA00022723"/>
    </source>
</evidence>
<dbReference type="STRING" id="3827.A0A1S2Y2W1"/>
<reference evidence="18" key="1">
    <citation type="journal article" date="2013" name="Nat. Biotechnol.">
        <title>Draft genome sequence of chickpea (Cicer arietinum) provides a resource for trait improvement.</title>
        <authorList>
            <person name="Varshney R.K."/>
            <person name="Song C."/>
            <person name="Saxena R.K."/>
            <person name="Azam S."/>
            <person name="Yu S."/>
            <person name="Sharpe A.G."/>
            <person name="Cannon S."/>
            <person name="Baek J."/>
            <person name="Rosen B.D."/>
            <person name="Tar'an B."/>
            <person name="Millan T."/>
            <person name="Zhang X."/>
            <person name="Ramsay L.D."/>
            <person name="Iwata A."/>
            <person name="Wang Y."/>
            <person name="Nelson W."/>
            <person name="Farmer A.D."/>
            <person name="Gaur P.M."/>
            <person name="Soderlund C."/>
            <person name="Penmetsa R.V."/>
            <person name="Xu C."/>
            <person name="Bharti A.K."/>
            <person name="He W."/>
            <person name="Winter P."/>
            <person name="Zhao S."/>
            <person name="Hane J.K."/>
            <person name="Carrasquilla-Garcia N."/>
            <person name="Condie J.A."/>
            <person name="Upadhyaya H.D."/>
            <person name="Luo M.C."/>
            <person name="Thudi M."/>
            <person name="Gowda C.L."/>
            <person name="Singh N.P."/>
            <person name="Lichtenzveig J."/>
            <person name="Gali K.K."/>
            <person name="Rubio J."/>
            <person name="Nadarajan N."/>
            <person name="Dolezel J."/>
            <person name="Bansal K.C."/>
            <person name="Xu X."/>
            <person name="Edwards D."/>
            <person name="Zhang G."/>
            <person name="Kahl G."/>
            <person name="Gil J."/>
            <person name="Singh K.B."/>
            <person name="Datta S.K."/>
            <person name="Jackson S.A."/>
            <person name="Wang J."/>
            <person name="Cook D.R."/>
        </authorList>
    </citation>
    <scope>NUCLEOTIDE SEQUENCE [LARGE SCALE GENOMIC DNA]</scope>
    <source>
        <strain evidence="18">cv. CDC Frontier</strain>
    </source>
</reference>
<keyword evidence="7" id="KW-0963">Cytoplasm</keyword>
<dbReference type="InterPro" id="IPR015947">
    <property type="entry name" value="PUA-like_sf"/>
</dbReference>
<dbReference type="FunFam" id="2.30.130.40:FF:000009">
    <property type="entry name" value="ATP-dependent protease La domain-containing protein"/>
    <property type="match status" value="1"/>
</dbReference>
<dbReference type="GeneID" id="101501181"/>
<dbReference type="GO" id="GO:0031464">
    <property type="term" value="C:Cul4A-RING E3 ubiquitin ligase complex"/>
    <property type="evidence" value="ECO:0007669"/>
    <property type="project" value="TreeGrafter"/>
</dbReference>
<dbReference type="InterPro" id="IPR004910">
    <property type="entry name" value="Yippee/Mis18/Cereblon"/>
</dbReference>
<dbReference type="InterPro" id="IPR046336">
    <property type="entry name" value="Lon_prtase_N_sf"/>
</dbReference>
<evidence type="ECO:0000256" key="2">
    <source>
        <dbReference type="ARBA" id="ARBA00004496"/>
    </source>
</evidence>
<dbReference type="GO" id="GO:0016567">
    <property type="term" value="P:protein ubiquitination"/>
    <property type="evidence" value="ECO:0007669"/>
    <property type="project" value="UniProtKB-UniPathway"/>
</dbReference>
<evidence type="ECO:0000313" key="18">
    <source>
        <dbReference type="Proteomes" id="UP000087171"/>
    </source>
</evidence>
<protein>
    <recommendedName>
        <fullName evidence="6">Protein cereblon</fullName>
    </recommendedName>
    <alternativeName>
        <fullName evidence="12">Protein ohgata</fullName>
    </alternativeName>
</protein>
<evidence type="ECO:0000256" key="11">
    <source>
        <dbReference type="ARBA" id="ARBA00023242"/>
    </source>
</evidence>
<feature type="region of interest" description="Disordered" evidence="15">
    <location>
        <begin position="325"/>
        <end position="344"/>
    </location>
</feature>
<dbReference type="GO" id="GO:0005634">
    <property type="term" value="C:nucleus"/>
    <property type="evidence" value="ECO:0007669"/>
    <property type="project" value="UniProtKB-SubCell"/>
</dbReference>
<dbReference type="InterPro" id="IPR003111">
    <property type="entry name" value="Lon_prtase_N"/>
</dbReference>
<dbReference type="eggNOG" id="KOG1400">
    <property type="taxonomic scope" value="Eukaryota"/>
</dbReference>
<dbReference type="PANTHER" id="PTHR14255">
    <property type="entry name" value="CEREBLON"/>
    <property type="match status" value="1"/>
</dbReference>
<feature type="region of interest" description="Disordered" evidence="15">
    <location>
        <begin position="290"/>
        <end position="320"/>
    </location>
</feature>
<evidence type="ECO:0000256" key="5">
    <source>
        <dbReference type="ARBA" id="ARBA00009142"/>
    </source>
</evidence>
<gene>
    <name evidence="19" type="primary">LOC101501181</name>
</gene>
<feature type="domain" description="CULT" evidence="17">
    <location>
        <begin position="444"/>
        <end position="551"/>
    </location>
</feature>
<dbReference type="AlphaFoldDB" id="A0A1S2Y2W1"/>
<evidence type="ECO:0000256" key="4">
    <source>
        <dbReference type="ARBA" id="ARBA00005293"/>
    </source>
</evidence>
<keyword evidence="9" id="KW-0833">Ubl conjugation pathway</keyword>
<dbReference type="CDD" id="cd15777">
    <property type="entry name" value="CRBN_C_like"/>
    <property type="match status" value="1"/>
</dbReference>
<dbReference type="SUPFAM" id="SSF88697">
    <property type="entry name" value="PUA domain-like"/>
    <property type="match status" value="1"/>
</dbReference>
<keyword evidence="10" id="KW-0862">Zinc</keyword>
<evidence type="ECO:0000256" key="13">
    <source>
        <dbReference type="ARBA" id="ARBA00046075"/>
    </source>
</evidence>
<sequence length="552" mass="62494">MEENDRRILEREMYQIEQIRQLDLEELQVEEVDDFQNSSDDDDNNNHRDPTHGYDSTGILGEFTYNICVASLHSYLGDVEDTHHRTAFLDGGAVLNLPLFCLQGVVLFPGATLPLRVIESNFVAAVERSLSRVDVPYTIGVIRVYSDTANHSMKSASIGTTAEIRQYGRLEDGSLNVVTRGQQRFRLRRCWIDVEGVPYGEIQIIEEDIPSRTPRDAFGKLTPLSNLPRNRATSSMLPLKYSVEVRGSKNEESDSEENFERELSSAERRIHQSLIGSSYEHDLIDESASSSDDRFTYESDQELRSSLNDPDTSISLLPDHENDAENLDSRIGNCSSSGKQSSTRGLNWCSKNIDPYPSRRISRAFMPGWVYCMFDSYWLAQRAADMWKQIVGAPSMDSLVKKPDVLSFSIASKIPVSESTKQELLDIDRIPYRLRREIELLESIDLIRCKICQIIIAKRSDMLVMSSEGPVGAYVNATGYVHEVTTLYKANGLALTGPAFTKYSWFPGYAWTIANCATCETHMGWLFTSTNRKVKPKSFWGIRNCQVADEMR</sequence>
<organism evidence="18 19">
    <name type="scientific">Cicer arietinum</name>
    <name type="common">Chickpea</name>
    <name type="synonym">Garbanzo</name>
    <dbReference type="NCBI Taxonomy" id="3827"/>
    <lineage>
        <taxon>Eukaryota</taxon>
        <taxon>Viridiplantae</taxon>
        <taxon>Streptophyta</taxon>
        <taxon>Embryophyta</taxon>
        <taxon>Tracheophyta</taxon>
        <taxon>Spermatophyta</taxon>
        <taxon>Magnoliopsida</taxon>
        <taxon>eudicotyledons</taxon>
        <taxon>Gunneridae</taxon>
        <taxon>Pentapetalae</taxon>
        <taxon>rosids</taxon>
        <taxon>fabids</taxon>
        <taxon>Fabales</taxon>
        <taxon>Fabaceae</taxon>
        <taxon>Papilionoideae</taxon>
        <taxon>50 kb inversion clade</taxon>
        <taxon>NPAAA clade</taxon>
        <taxon>Hologalegina</taxon>
        <taxon>IRL clade</taxon>
        <taxon>Cicereae</taxon>
        <taxon>Cicer</taxon>
    </lineage>
</organism>
<evidence type="ECO:0000256" key="14">
    <source>
        <dbReference type="ARBA" id="ARBA00046796"/>
    </source>
</evidence>
<dbReference type="Pfam" id="PF02190">
    <property type="entry name" value="LON_substr_bdg"/>
    <property type="match status" value="1"/>
</dbReference>
<evidence type="ECO:0000256" key="7">
    <source>
        <dbReference type="ARBA" id="ARBA00022490"/>
    </source>
</evidence>
<comment type="pathway">
    <text evidence="3">Protein modification; protein ubiquitination.</text>
</comment>
<feature type="compositionally biased region" description="Acidic residues" evidence="15">
    <location>
        <begin position="33"/>
        <end position="43"/>
    </location>
</feature>
<dbReference type="PROSITE" id="PS51787">
    <property type="entry name" value="LON_N"/>
    <property type="match status" value="1"/>
</dbReference>
<evidence type="ECO:0000313" key="19">
    <source>
        <dbReference type="RefSeq" id="XP_004498460.1"/>
    </source>
</evidence>
<dbReference type="Proteomes" id="UP000087171">
    <property type="component" value="Chromosome Ca4"/>
</dbReference>
<reference evidence="19" key="2">
    <citation type="submission" date="2025-08" db="UniProtKB">
        <authorList>
            <consortium name="RefSeq"/>
        </authorList>
    </citation>
    <scope>IDENTIFICATION</scope>
    <source>
        <tissue evidence="19">Etiolated seedlings</tissue>
    </source>
</reference>
<dbReference type="Gene3D" id="1.20.58.1480">
    <property type="match status" value="1"/>
</dbReference>
<dbReference type="SMART" id="SM00464">
    <property type="entry name" value="LON"/>
    <property type="match status" value="1"/>
</dbReference>
<dbReference type="Gene3D" id="2.170.150.20">
    <property type="entry name" value="Peptide methionine sulfoxide reductase"/>
    <property type="match status" value="1"/>
</dbReference>
<name>A0A1S2Y2W1_CICAR</name>
<feature type="domain" description="Lon N-terminal" evidence="16">
    <location>
        <begin position="97"/>
        <end position="445"/>
    </location>
</feature>
<evidence type="ECO:0000256" key="6">
    <source>
        <dbReference type="ARBA" id="ARBA00014394"/>
    </source>
</evidence>
<feature type="region of interest" description="Disordered" evidence="15">
    <location>
        <begin position="245"/>
        <end position="264"/>
    </location>
</feature>
<feature type="region of interest" description="Disordered" evidence="15">
    <location>
        <begin position="33"/>
        <end position="53"/>
    </location>
</feature>
<comment type="similarity">
    <text evidence="5">Belongs to the 4-toluene sulfonate uptake permease (TSUP) (TC 2.A.102) family.</text>
</comment>
<evidence type="ECO:0000256" key="12">
    <source>
        <dbReference type="ARBA" id="ARBA00030079"/>
    </source>
</evidence>
<dbReference type="KEGG" id="cam:101501181"/>
<evidence type="ECO:0000256" key="1">
    <source>
        <dbReference type="ARBA" id="ARBA00004123"/>
    </source>
</evidence>
<evidence type="ECO:0000256" key="10">
    <source>
        <dbReference type="ARBA" id="ARBA00022833"/>
    </source>
</evidence>
<accession>A0A1S2Y2W1</accession>
<dbReference type="FunFam" id="1.20.58.1480:FF:000007">
    <property type="entry name" value="Lon protease homolog"/>
    <property type="match status" value="1"/>
</dbReference>
<feature type="compositionally biased region" description="Basic and acidic residues" evidence="15">
    <location>
        <begin position="246"/>
        <end position="264"/>
    </location>
</feature>
<comment type="subunit">
    <text evidence="14">Likely a component of a DCX (DDB1-CUL4-X-box) protein ligase complex. May interact with pic/DDB1.</text>
</comment>
<comment type="similarity">
    <text evidence="4">Belongs to the CRBN family.</text>
</comment>
<evidence type="ECO:0000259" key="17">
    <source>
        <dbReference type="PROSITE" id="PS51788"/>
    </source>
</evidence>
<dbReference type="Pfam" id="PF03226">
    <property type="entry name" value="Yippee-Mis18"/>
    <property type="match status" value="1"/>
</dbReference>
<dbReference type="GO" id="GO:0046872">
    <property type="term" value="F:metal ion binding"/>
    <property type="evidence" value="ECO:0007669"/>
    <property type="project" value="UniProtKB-KW"/>
</dbReference>
<dbReference type="GO" id="GO:0005737">
    <property type="term" value="C:cytoplasm"/>
    <property type="evidence" value="ECO:0007669"/>
    <property type="project" value="UniProtKB-SubCell"/>
</dbReference>
<dbReference type="InterPro" id="IPR034750">
    <property type="entry name" value="CULT"/>
</dbReference>
<evidence type="ECO:0000256" key="3">
    <source>
        <dbReference type="ARBA" id="ARBA00004906"/>
    </source>
</evidence>
<evidence type="ECO:0000256" key="9">
    <source>
        <dbReference type="ARBA" id="ARBA00022786"/>
    </source>
</evidence>
<dbReference type="PANTHER" id="PTHR14255:SF4">
    <property type="entry name" value="PROTEIN CEREBLON"/>
    <property type="match status" value="1"/>
</dbReference>
<evidence type="ECO:0000256" key="15">
    <source>
        <dbReference type="SAM" id="MobiDB-lite"/>
    </source>
</evidence>
<evidence type="ECO:0000259" key="16">
    <source>
        <dbReference type="PROSITE" id="PS51787"/>
    </source>
</evidence>
<comment type="function">
    <text evidence="13">Substrate recognition component of a DCX (DDB1-CUL4-X-box) E3 protein ligase complex that mediates the ubiquitination and subsequent proteasomal degradation of target proteins. Has an essential role in mediating growth by negatively regulating insulin signaling. It also has a role in maintaining presynaptic function in the neuromuscular junction synapses of third-instar larvae.</text>
</comment>
<dbReference type="UniPathway" id="UPA00143"/>
<feature type="compositionally biased region" description="Polar residues" evidence="15">
    <location>
        <begin position="304"/>
        <end position="315"/>
    </location>
</feature>
<keyword evidence="11" id="KW-0539">Nucleus</keyword>
<keyword evidence="8" id="KW-0479">Metal-binding</keyword>
<proteinExistence type="inferred from homology"/>
<dbReference type="Gene3D" id="2.30.130.40">
    <property type="entry name" value="LON domain-like"/>
    <property type="match status" value="1"/>
</dbReference>
<dbReference type="PROSITE" id="PS51788">
    <property type="entry name" value="CULT"/>
    <property type="match status" value="1"/>
</dbReference>